<evidence type="ECO:0000256" key="4">
    <source>
        <dbReference type="SAM" id="MobiDB-lite"/>
    </source>
</evidence>
<name>A0A8B3S777_9EURY</name>
<protein>
    <recommendedName>
        <fullName evidence="5">Right handed beta helix domain-containing protein</fullName>
    </recommendedName>
</protein>
<evidence type="ECO:0000259" key="5">
    <source>
        <dbReference type="Pfam" id="PF13229"/>
    </source>
</evidence>
<feature type="region of interest" description="Disordered" evidence="4">
    <location>
        <begin position="472"/>
        <end position="492"/>
    </location>
</feature>
<evidence type="ECO:0000313" key="6">
    <source>
        <dbReference type="EMBL" id="RZB32868.1"/>
    </source>
</evidence>
<sequence length="492" mass="52089">MKQKQTTVMIVLLAIAMITVPIASAGVTAFNVAPTTTTCDTNSSYTVQVNTTGFESLNITIPAGYTAVVPEGVYTVNITWINTTTGLGGQNNTEMITLSGGGTYVSGFISTNTTWTLTGSPYIVIGDVIVEEGVELTINPDVIVKFDSGKSLIIDGILNARGNAANKIVFTSNATTPASGDWGTIKFRDSSVDSACIIDWAIVEYGSTGITCEDSSQIGSPRIENTVIKHNNIGVKITTTHPPHIAGPLIKNSAISNNSGNAVYIDAGAVNITGTTIQDNDGWGIKTSGAINAIYIIDSAIQNCSAGGVYGEYITLTGCTIAENGGNGVSGWVDVIISKSIIKSNIGHGVHHWGSHGLINIIQILIQNNTGTGIDCGSATQVFIEYSVITDNGQSGISNDGGAVHYNNIHYNNIRNNTIYNFKNGGSSDVNATYNWWGTINTTLIDQHIYDYYDDYNLGKVTYVPFLTEPVTPENQPPNASFTFSPSHPVTG</sequence>
<accession>A0A8B3S777</accession>
<dbReference type="AlphaFoldDB" id="A0A8B3S777"/>
<proteinExistence type="predicted"/>
<dbReference type="InterPro" id="IPR039448">
    <property type="entry name" value="Beta_helix"/>
</dbReference>
<dbReference type="Pfam" id="PF13229">
    <property type="entry name" value="Beta_helix"/>
    <property type="match status" value="1"/>
</dbReference>
<evidence type="ECO:0000256" key="2">
    <source>
        <dbReference type="ARBA" id="ARBA00022737"/>
    </source>
</evidence>
<organism evidence="6 7">
    <name type="scientific">Candidatus Argoarchaeum ethanivorans</name>
    <dbReference type="NCBI Taxonomy" id="2608793"/>
    <lineage>
        <taxon>Archaea</taxon>
        <taxon>Methanobacteriati</taxon>
        <taxon>Methanobacteriota</taxon>
        <taxon>Stenosarchaea group</taxon>
        <taxon>Methanomicrobia</taxon>
        <taxon>Methanosarcinales</taxon>
        <taxon>Methanosarcinales incertae sedis</taxon>
        <taxon>GOM Arc I cluster</taxon>
        <taxon>Candidatus Argoarchaeum</taxon>
    </lineage>
</organism>
<dbReference type="Proteomes" id="UP000291831">
    <property type="component" value="Unassembled WGS sequence"/>
</dbReference>
<reference evidence="7" key="1">
    <citation type="submission" date="2019-01" db="EMBL/GenBank/DDBJ databases">
        <title>Anaerobic oxidation of ethane by archaea from a marine hydrocarbon seep.</title>
        <authorList>
            <person name="Musat F."/>
        </authorList>
    </citation>
    <scope>NUCLEOTIDE SEQUENCE [LARGE SCALE GENOMIC DNA]</scope>
</reference>
<feature type="domain" description="Right handed beta helix" evidence="5">
    <location>
        <begin position="249"/>
        <end position="352"/>
    </location>
</feature>
<keyword evidence="2" id="KW-0677">Repeat</keyword>
<dbReference type="EMBL" id="RPGO01000004">
    <property type="protein sequence ID" value="RZB32868.1"/>
    <property type="molecule type" value="Genomic_DNA"/>
</dbReference>
<dbReference type="SUPFAM" id="SSF51126">
    <property type="entry name" value="Pectin lyase-like"/>
    <property type="match status" value="2"/>
</dbReference>
<dbReference type="InterPro" id="IPR006626">
    <property type="entry name" value="PbH1"/>
</dbReference>
<dbReference type="GO" id="GO:0045217">
    <property type="term" value="P:cell-cell junction maintenance"/>
    <property type="evidence" value="ECO:0007669"/>
    <property type="project" value="TreeGrafter"/>
</dbReference>
<dbReference type="InterPro" id="IPR012334">
    <property type="entry name" value="Pectin_lyas_fold"/>
</dbReference>
<evidence type="ECO:0000256" key="3">
    <source>
        <dbReference type="ARBA" id="ARBA00023180"/>
    </source>
</evidence>
<feature type="compositionally biased region" description="Polar residues" evidence="4">
    <location>
        <begin position="473"/>
        <end position="492"/>
    </location>
</feature>
<dbReference type="GO" id="GO:0016020">
    <property type="term" value="C:membrane"/>
    <property type="evidence" value="ECO:0007669"/>
    <property type="project" value="TreeGrafter"/>
</dbReference>
<keyword evidence="1" id="KW-0732">Signal</keyword>
<dbReference type="PANTHER" id="PTHR47653">
    <property type="entry name" value="PROTEIN BARK BEETLE"/>
    <property type="match status" value="1"/>
</dbReference>
<dbReference type="PANTHER" id="PTHR47653:SF1">
    <property type="entry name" value="DELETED IN MALIGNANT BRAIN TUMORS 1 PROTEIN"/>
    <property type="match status" value="1"/>
</dbReference>
<evidence type="ECO:0000313" key="7">
    <source>
        <dbReference type="Proteomes" id="UP000291831"/>
    </source>
</evidence>
<dbReference type="InterPro" id="IPR053243">
    <property type="entry name" value="SJ_maturation_regulator"/>
</dbReference>
<keyword evidence="3" id="KW-0325">Glycoprotein</keyword>
<gene>
    <name evidence="6" type="ORF">AEth_00214</name>
</gene>
<dbReference type="InterPro" id="IPR011050">
    <property type="entry name" value="Pectin_lyase_fold/virulence"/>
</dbReference>
<dbReference type="SMART" id="SM00710">
    <property type="entry name" value="PbH1"/>
    <property type="match status" value="8"/>
</dbReference>
<comment type="caution">
    <text evidence="6">The sequence shown here is derived from an EMBL/GenBank/DDBJ whole genome shotgun (WGS) entry which is preliminary data.</text>
</comment>
<dbReference type="Gene3D" id="2.160.20.10">
    <property type="entry name" value="Single-stranded right-handed beta-helix, Pectin lyase-like"/>
    <property type="match status" value="1"/>
</dbReference>
<evidence type="ECO:0000256" key="1">
    <source>
        <dbReference type="ARBA" id="ARBA00022729"/>
    </source>
</evidence>